<sequence length="142" mass="16033">MDTRLSSCSRYRFFLSLEAAADCLFLSTLFNISVINLKVTNAFLQPLCTFDFSGTTVRCFIRRCSCMSYSTHAVIIGLVGVLPRSVDRISAITAIIFFGVIYKCLKLSVGYRFFLYVGDVPFDTEIEYCELELRRIGVESAL</sequence>
<dbReference type="RefSeq" id="XP_005709393.1">
    <property type="nucleotide sequence ID" value="XM_005709336.1"/>
</dbReference>
<evidence type="ECO:0000313" key="3">
    <source>
        <dbReference type="Proteomes" id="UP000030680"/>
    </source>
</evidence>
<dbReference type="GeneID" id="17091414"/>
<feature type="transmembrane region" description="Helical" evidence="1">
    <location>
        <begin position="88"/>
        <end position="105"/>
    </location>
</feature>
<keyword evidence="1" id="KW-0812">Transmembrane</keyword>
<keyword evidence="1" id="KW-0472">Membrane</keyword>
<accession>M2Y9Z2</accession>
<evidence type="ECO:0000313" key="2">
    <source>
        <dbReference type="EMBL" id="EME32873.1"/>
    </source>
</evidence>
<name>M2Y9Z2_GALSU</name>
<feature type="transmembrane region" description="Helical" evidence="1">
    <location>
        <begin position="12"/>
        <end position="35"/>
    </location>
</feature>
<keyword evidence="3" id="KW-1185">Reference proteome</keyword>
<protein>
    <submittedName>
        <fullName evidence="2">Uncharacterized protein</fullName>
    </submittedName>
</protein>
<gene>
    <name evidence="2" type="ORF">Gasu_02240</name>
</gene>
<organism evidence="2 3">
    <name type="scientific">Galdieria sulphuraria</name>
    <name type="common">Red alga</name>
    <dbReference type="NCBI Taxonomy" id="130081"/>
    <lineage>
        <taxon>Eukaryota</taxon>
        <taxon>Rhodophyta</taxon>
        <taxon>Bangiophyceae</taxon>
        <taxon>Galdieriales</taxon>
        <taxon>Galdieriaceae</taxon>
        <taxon>Galdieria</taxon>
    </lineage>
</organism>
<dbReference type="EMBL" id="KB454484">
    <property type="protein sequence ID" value="EME32873.1"/>
    <property type="molecule type" value="Genomic_DNA"/>
</dbReference>
<dbReference type="Proteomes" id="UP000030680">
    <property type="component" value="Unassembled WGS sequence"/>
</dbReference>
<proteinExistence type="predicted"/>
<evidence type="ECO:0000256" key="1">
    <source>
        <dbReference type="SAM" id="Phobius"/>
    </source>
</evidence>
<dbReference type="KEGG" id="gsl:Gasu_02240"/>
<keyword evidence="1" id="KW-1133">Transmembrane helix</keyword>
<reference evidence="3" key="1">
    <citation type="journal article" date="2013" name="Science">
        <title>Gene transfer from bacteria and archaea facilitated evolution of an extremophilic eukaryote.</title>
        <authorList>
            <person name="Schonknecht G."/>
            <person name="Chen W.H."/>
            <person name="Ternes C.M."/>
            <person name="Barbier G.G."/>
            <person name="Shrestha R.P."/>
            <person name="Stanke M."/>
            <person name="Brautigam A."/>
            <person name="Baker B.J."/>
            <person name="Banfield J.F."/>
            <person name="Garavito R.M."/>
            <person name="Carr K."/>
            <person name="Wilkerson C."/>
            <person name="Rensing S.A."/>
            <person name="Gagneul D."/>
            <person name="Dickenson N.E."/>
            <person name="Oesterhelt C."/>
            <person name="Lercher M.J."/>
            <person name="Weber A.P."/>
        </authorList>
    </citation>
    <scope>NUCLEOTIDE SEQUENCE [LARGE SCALE GENOMIC DNA]</scope>
    <source>
        <strain evidence="3">074W</strain>
    </source>
</reference>
<dbReference type="Gramene" id="EME32873">
    <property type="protein sequence ID" value="EME32873"/>
    <property type="gene ID" value="Gasu_02240"/>
</dbReference>
<dbReference type="AlphaFoldDB" id="M2Y9Z2"/>